<sequence>MATKTFKKKPPIKIVITQNIHSLPISSTRNPAQTGPWYHGPQQRTQAPNRHGASPVLGRHQVSNRVAASSNHRHPGKPDKKPKRHQHGHVGRQSAPRGEDREKRVADVVDDVASVWLAGGCDKERPECKSQHENRHDECGELGVGDLGLFQYLRNPWGEH</sequence>
<dbReference type="AlphaFoldDB" id="A0AAD5RS01"/>
<dbReference type="EMBL" id="JAKWBI020000097">
    <property type="protein sequence ID" value="KAJ2902880.1"/>
    <property type="molecule type" value="Genomic_DNA"/>
</dbReference>
<evidence type="ECO:0000313" key="2">
    <source>
        <dbReference type="EMBL" id="KAJ2902880.1"/>
    </source>
</evidence>
<proteinExistence type="predicted"/>
<organism evidence="2 3">
    <name type="scientific">Zalerion maritima</name>
    <dbReference type="NCBI Taxonomy" id="339359"/>
    <lineage>
        <taxon>Eukaryota</taxon>
        <taxon>Fungi</taxon>
        <taxon>Dikarya</taxon>
        <taxon>Ascomycota</taxon>
        <taxon>Pezizomycotina</taxon>
        <taxon>Sordariomycetes</taxon>
        <taxon>Lulworthiomycetidae</taxon>
        <taxon>Lulworthiales</taxon>
        <taxon>Lulworthiaceae</taxon>
        <taxon>Zalerion</taxon>
    </lineage>
</organism>
<feature type="region of interest" description="Disordered" evidence="1">
    <location>
        <begin position="21"/>
        <end position="105"/>
    </location>
</feature>
<feature type="compositionally biased region" description="Polar residues" evidence="1">
    <location>
        <begin position="21"/>
        <end position="33"/>
    </location>
</feature>
<evidence type="ECO:0000256" key="1">
    <source>
        <dbReference type="SAM" id="MobiDB-lite"/>
    </source>
</evidence>
<feature type="compositionally biased region" description="Polar residues" evidence="1">
    <location>
        <begin position="61"/>
        <end position="70"/>
    </location>
</feature>
<protein>
    <submittedName>
        <fullName evidence="2">Uncharacterized protein</fullName>
    </submittedName>
</protein>
<comment type="caution">
    <text evidence="2">The sequence shown here is derived from an EMBL/GenBank/DDBJ whole genome shotgun (WGS) entry which is preliminary data.</text>
</comment>
<reference evidence="2" key="1">
    <citation type="submission" date="2022-07" db="EMBL/GenBank/DDBJ databases">
        <title>Draft genome sequence of Zalerion maritima ATCC 34329, a (micro)plastics degrading marine fungus.</title>
        <authorList>
            <person name="Paco A."/>
            <person name="Goncalves M.F.M."/>
            <person name="Rocha-Santos T.A.P."/>
            <person name="Alves A."/>
        </authorList>
    </citation>
    <scope>NUCLEOTIDE SEQUENCE</scope>
    <source>
        <strain evidence="2">ATCC 34329</strain>
    </source>
</reference>
<feature type="compositionally biased region" description="Basic residues" evidence="1">
    <location>
        <begin position="71"/>
        <end position="90"/>
    </location>
</feature>
<gene>
    <name evidence="2" type="ORF">MKZ38_010691</name>
</gene>
<evidence type="ECO:0000313" key="3">
    <source>
        <dbReference type="Proteomes" id="UP001201980"/>
    </source>
</evidence>
<accession>A0AAD5RS01</accession>
<dbReference type="Proteomes" id="UP001201980">
    <property type="component" value="Unassembled WGS sequence"/>
</dbReference>
<name>A0AAD5RS01_9PEZI</name>
<keyword evidence="3" id="KW-1185">Reference proteome</keyword>